<gene>
    <name evidence="3" type="ORF">CMQ_4358</name>
</gene>
<feature type="region of interest" description="Disordered" evidence="1">
    <location>
        <begin position="134"/>
        <end position="245"/>
    </location>
</feature>
<dbReference type="GeneID" id="25977560"/>
<dbReference type="InterPro" id="IPR033473">
    <property type="entry name" value="Atos-like_C"/>
</dbReference>
<feature type="compositionally biased region" description="Basic and acidic residues" evidence="1">
    <location>
        <begin position="1"/>
        <end position="10"/>
    </location>
</feature>
<feature type="region of interest" description="Disordered" evidence="1">
    <location>
        <begin position="38"/>
        <end position="112"/>
    </location>
</feature>
<dbReference type="Proteomes" id="UP000007796">
    <property type="component" value="Unassembled WGS sequence"/>
</dbReference>
<evidence type="ECO:0000256" key="1">
    <source>
        <dbReference type="SAM" id="MobiDB-lite"/>
    </source>
</evidence>
<dbReference type="SMART" id="SM01177">
    <property type="entry name" value="DUF4210"/>
    <property type="match status" value="1"/>
</dbReference>
<feature type="compositionally biased region" description="Low complexity" evidence="1">
    <location>
        <begin position="572"/>
        <end position="586"/>
    </location>
</feature>
<dbReference type="Pfam" id="PF13915">
    <property type="entry name" value="DUF4210"/>
    <property type="match status" value="1"/>
</dbReference>
<feature type="region of interest" description="Disordered" evidence="1">
    <location>
        <begin position="763"/>
        <end position="788"/>
    </location>
</feature>
<dbReference type="Pfam" id="PF13889">
    <property type="entry name" value="Chromosome_seg"/>
    <property type="match status" value="1"/>
</dbReference>
<dbReference type="InterPro" id="IPR025261">
    <property type="entry name" value="Atos-like_cons_dom"/>
</dbReference>
<feature type="compositionally biased region" description="Polar residues" evidence="1">
    <location>
        <begin position="235"/>
        <end position="245"/>
    </location>
</feature>
<dbReference type="InParanoid" id="F0XUL8"/>
<dbReference type="STRING" id="655863.F0XUL8"/>
<feature type="region of interest" description="Disordered" evidence="1">
    <location>
        <begin position="1"/>
        <end position="24"/>
    </location>
</feature>
<evidence type="ECO:0000313" key="4">
    <source>
        <dbReference type="Proteomes" id="UP000007796"/>
    </source>
</evidence>
<dbReference type="RefSeq" id="XP_014167989.1">
    <property type="nucleotide sequence ID" value="XM_014312514.1"/>
</dbReference>
<dbReference type="OrthoDB" id="8625101at2759"/>
<feature type="compositionally biased region" description="Low complexity" evidence="1">
    <location>
        <begin position="73"/>
        <end position="82"/>
    </location>
</feature>
<keyword evidence="4" id="KW-1185">Reference proteome</keyword>
<feature type="region of interest" description="Disordered" evidence="1">
    <location>
        <begin position="569"/>
        <end position="591"/>
    </location>
</feature>
<feature type="compositionally biased region" description="Basic and acidic residues" evidence="1">
    <location>
        <begin position="169"/>
        <end position="196"/>
    </location>
</feature>
<dbReference type="EMBL" id="GL630006">
    <property type="protein sequence ID" value="EFW98506.1"/>
    <property type="molecule type" value="Genomic_DNA"/>
</dbReference>
<feature type="domain" description="Atos-like conserved" evidence="2">
    <location>
        <begin position="434"/>
        <end position="509"/>
    </location>
</feature>
<name>F0XUL8_GROCL</name>
<organism evidence="4">
    <name type="scientific">Grosmannia clavigera (strain kw1407 / UAMH 11150)</name>
    <name type="common">Blue stain fungus</name>
    <name type="synonym">Graphiocladiella clavigera</name>
    <dbReference type="NCBI Taxonomy" id="655863"/>
    <lineage>
        <taxon>Eukaryota</taxon>
        <taxon>Fungi</taxon>
        <taxon>Dikarya</taxon>
        <taxon>Ascomycota</taxon>
        <taxon>Pezizomycotina</taxon>
        <taxon>Sordariomycetes</taxon>
        <taxon>Sordariomycetidae</taxon>
        <taxon>Ophiostomatales</taxon>
        <taxon>Ophiostomataceae</taxon>
        <taxon>Leptographium</taxon>
    </lineage>
</organism>
<evidence type="ECO:0000259" key="2">
    <source>
        <dbReference type="SMART" id="SM01177"/>
    </source>
</evidence>
<dbReference type="AlphaFoldDB" id="F0XUL8"/>
<accession>F0XUL8</accession>
<feature type="compositionally biased region" description="Polar residues" evidence="1">
    <location>
        <begin position="763"/>
        <end position="775"/>
    </location>
</feature>
<sequence>MPMFEDRQDLVPDGELSQEARRSQRALTSLQLAAAASLTSKPAPIPPSLPPNTLSRRLSEESIRTELCEGPILDSPPLSSLPFSGASQLYERRHHAEQQQAQYATSPGRDSLVLTTSDRAELIERLKRGESPTWLEPLLHREKSASPPRKSRPSSAGTPTPSLLSAAEMRPEKEARSRESESSERLQEGLNIERPRSALHSGDFTHDKVSPGKDMAGAGTAARGPSDAGGLSSRPFHSSSTSWIATSPPRHYNPFTYEATSPPMSSLSDIHAFRTGMASLSSSLSSSFAYKPPTSPLVQSESNNDDDDGAHIGLPTSRNDGATDSAMAGSLRTNSRRHTLASATNTQFRHSVSSHFDVLYQPSPPQMAGERTTSTRREGAFPYQAHQPRRSLTSTAHISPQQPLEGSMPQSPSFLRPRRVSFAADTSSLQHASMVGSYEESILRGRMSTTPSKPLDFLAQIGVLGLGAKCKPNLRCPPHVTLRFSAVFYSYASTPHGRSKSEDGPSPYVGMVDLENGLPSQEAEQRSTRKRMHSRAAAQERRTTRLGVGIDDAAADEIQNEDTVMEGTQVEPTPTAGAPIPTASATRAQKRRPFLCRAPPGGSYRIPPHGQLQMIIKNQNKTAVKLFLIPYDVTGMEPGTKTFIRQRSYSAGPIVDNVPMLAELSLSERPILRYLVHLHICCPSRGRYYLYKSIRVVFANRVPDGKEKLRNELTFPEPRYSPYKPVRVMHPPVGGSGSGLGSLGGGPGAMLAMEKACRRRSSGLSFGSVSGTGTSEAPDGQSSPSLMPLPIPMANPIAGWRCNQQTSGSASFSFSENLPVDPMPLGLGISQASSTSSPVTDQQSSSYAAGAKMAGESGSGDEEQGRGQVSSAVGPAQLTYNKLNKGDVGFGGNAFAPMVDGSPVAEEGLLSQRLRSLEVQRNQTAEERRQDAANS</sequence>
<evidence type="ECO:0000313" key="3">
    <source>
        <dbReference type="EMBL" id="EFW98506.1"/>
    </source>
</evidence>
<feature type="region of interest" description="Disordered" evidence="1">
    <location>
        <begin position="291"/>
        <end position="329"/>
    </location>
</feature>
<feature type="region of interest" description="Disordered" evidence="1">
    <location>
        <begin position="825"/>
        <end position="873"/>
    </location>
</feature>
<dbReference type="PANTHER" id="PTHR13199:SF11">
    <property type="entry name" value="PROTEIN ATOSSA"/>
    <property type="match status" value="1"/>
</dbReference>
<dbReference type="eggNOG" id="KOG2306">
    <property type="taxonomic scope" value="Eukaryota"/>
</dbReference>
<feature type="compositionally biased region" description="Low complexity" evidence="1">
    <location>
        <begin position="145"/>
        <end position="156"/>
    </location>
</feature>
<feature type="compositionally biased region" description="Polar residues" evidence="1">
    <location>
        <begin position="830"/>
        <end position="847"/>
    </location>
</feature>
<dbReference type="PANTHER" id="PTHR13199">
    <property type="entry name" value="GH03947P"/>
    <property type="match status" value="1"/>
</dbReference>
<feature type="region of interest" description="Disordered" evidence="1">
    <location>
        <begin position="520"/>
        <end position="542"/>
    </location>
</feature>
<dbReference type="HOGENOM" id="CLU_010290_0_0_1"/>
<protein>
    <recommendedName>
        <fullName evidence="2">Atos-like conserved domain-containing protein</fullName>
    </recommendedName>
</protein>
<reference evidence="3 4" key="1">
    <citation type="journal article" date="2011" name="Proc. Natl. Acad. Sci. U.S.A.">
        <title>Genome and transcriptome analyses of the mountain pine beetle-fungal symbiont Grosmannia clavigera, a lodgepole pine pathogen.</title>
        <authorList>
            <person name="DiGuistini S."/>
            <person name="Wang Y."/>
            <person name="Liao N.Y."/>
            <person name="Taylor G."/>
            <person name="Tanguay P."/>
            <person name="Feau N."/>
            <person name="Henrissat B."/>
            <person name="Chan S.K."/>
            <person name="Hesse-Orce U."/>
            <person name="Alamouti S.M."/>
            <person name="Tsui C.K.M."/>
            <person name="Docking R.T."/>
            <person name="Levasseur A."/>
            <person name="Haridas S."/>
            <person name="Robertson G."/>
            <person name="Birol I."/>
            <person name="Holt R.A."/>
            <person name="Marra M.A."/>
            <person name="Hamelin R.C."/>
            <person name="Hirst M."/>
            <person name="Jones S.J.M."/>
            <person name="Bohlmann J."/>
            <person name="Breuil C."/>
        </authorList>
    </citation>
    <scope>NUCLEOTIDE SEQUENCE [LARGE SCALE GENOMIC DNA]</scope>
    <source>
        <strain evidence="4">kw1407 / UAMH 11150</strain>
    </source>
</reference>
<feature type="compositionally biased region" description="Basic and acidic residues" evidence="1">
    <location>
        <begin position="57"/>
        <end position="67"/>
    </location>
</feature>
<proteinExistence type="predicted"/>
<dbReference type="InterPro" id="IPR051506">
    <property type="entry name" value="ATOS_Transcription_Regulators"/>
</dbReference>